<organism evidence="1 2">
    <name type="scientific">Babesia caballi</name>
    <dbReference type="NCBI Taxonomy" id="5871"/>
    <lineage>
        <taxon>Eukaryota</taxon>
        <taxon>Sar</taxon>
        <taxon>Alveolata</taxon>
        <taxon>Apicomplexa</taxon>
        <taxon>Aconoidasida</taxon>
        <taxon>Piroplasmida</taxon>
        <taxon>Babesiidae</taxon>
        <taxon>Babesia</taxon>
    </lineage>
</organism>
<dbReference type="Proteomes" id="UP001497744">
    <property type="component" value="Unassembled WGS sequence"/>
</dbReference>
<dbReference type="GO" id="GO:0016787">
    <property type="term" value="F:hydrolase activity"/>
    <property type="evidence" value="ECO:0007669"/>
    <property type="project" value="UniProtKB-KW"/>
</dbReference>
<keyword evidence="1" id="KW-0378">Hydrolase</keyword>
<evidence type="ECO:0000313" key="1">
    <source>
        <dbReference type="EMBL" id="GIX61305.1"/>
    </source>
</evidence>
<reference evidence="1 2" key="1">
    <citation type="submission" date="2021-06" db="EMBL/GenBank/DDBJ databases">
        <title>Genome sequence of Babesia caballi.</title>
        <authorList>
            <person name="Yamagishi J."/>
            <person name="Kidaka T."/>
            <person name="Ochi A."/>
        </authorList>
    </citation>
    <scope>NUCLEOTIDE SEQUENCE [LARGE SCALE GENOMIC DNA]</scope>
    <source>
        <strain evidence="1">USDA-D6B2</strain>
    </source>
</reference>
<gene>
    <name evidence="1" type="ORF">BcabD6B2_07400</name>
</gene>
<accession>A0AAV4LP86</accession>
<sequence>MGVVGPGVVLAGRLLGRFVRAGAAGYDVLVGHQPIRDGRTSTVGVRCGLTARLAGLGLGTGLVLVVPFVVPAVVSPLIPTVVSPVLPPIVPPVNTPLLPPVVLPVNTPLLPPVFLPVNTPLLTLALAPLLSAQLLQTASQTLLHHGLHRRTVHELVVLLEEGLEVRVGALAVTTLHLRGKAVRVVVDVLGNLVGLELGGVQVLVVGALDAKLLAVGLELVPLGLALVVELVELTLVDGLVAGPLDQLVGGALRPGARDLSVGLELGGSVPLVHGGGVSGGSGSGRLGEALAVAKIDAASHNVVVVAAVYDVGAAHVVFIILQHSHETNWVKRYLPVHEAGLAESNVDGPKVVPGHGVEGVEVALHHAAVGHAHHDFLPLAQRQSITRRH</sequence>
<proteinExistence type="predicted"/>
<dbReference type="EMBL" id="BPLF01000001">
    <property type="protein sequence ID" value="GIX61305.1"/>
    <property type="molecule type" value="Genomic_DNA"/>
</dbReference>
<name>A0AAV4LP86_BABCB</name>
<protein>
    <submittedName>
        <fullName evidence="1">Glycoside hydrolase family 18 protein</fullName>
    </submittedName>
</protein>
<keyword evidence="2" id="KW-1185">Reference proteome</keyword>
<dbReference type="AlphaFoldDB" id="A0AAV4LP86"/>
<evidence type="ECO:0000313" key="2">
    <source>
        <dbReference type="Proteomes" id="UP001497744"/>
    </source>
</evidence>
<comment type="caution">
    <text evidence="1">The sequence shown here is derived from an EMBL/GenBank/DDBJ whole genome shotgun (WGS) entry which is preliminary data.</text>
</comment>
<dbReference type="GeneID" id="94192788"/>
<dbReference type="RefSeq" id="XP_067713376.1">
    <property type="nucleotide sequence ID" value="XM_067857275.1"/>
</dbReference>